<evidence type="ECO:0000256" key="3">
    <source>
        <dbReference type="ARBA" id="ARBA00010183"/>
    </source>
</evidence>
<evidence type="ECO:0000256" key="15">
    <source>
        <dbReference type="HAMAP-Rule" id="MF_00104"/>
    </source>
</evidence>
<protein>
    <recommendedName>
        <fullName evidence="15">Ribonuclease 3</fullName>
        <ecNumber evidence="15">3.1.26.3</ecNumber>
    </recommendedName>
    <alternativeName>
        <fullName evidence="15">Ribonuclease III</fullName>
        <shortName evidence="15">RNase III</shortName>
    </alternativeName>
</protein>
<evidence type="ECO:0000256" key="4">
    <source>
        <dbReference type="ARBA" id="ARBA00011738"/>
    </source>
</evidence>
<comment type="function">
    <text evidence="15">Digests double-stranded RNA. Involved in the processing of primary rRNA transcript to yield the immediate precursors to the large and small rRNAs (23S and 16S). Processes some mRNAs, and tRNAs when they are encoded in the rRNA operon. Processes pre-crRNA and tracrRNA of type II CRISPR loci if present in the organism.</text>
</comment>
<feature type="active site" evidence="15">
    <location>
        <position position="48"/>
    </location>
</feature>
<sequence>MDSITRFQNNINYHFKNKQLLIEALTHRSAKKYNANKHNNERLEFLGDAVLDLIIGEYLFCKFPQHNEGKLSKMRSSLVNEESFAKIARNIHIGDILILSQSEEQNNGRNKNSLLSDAFEAIMGALYLEAGIEKVKEIIYKLLDTLYPNMNMDNLFMDYKTALQEITQARFGSIPVYKLIDEKGPDHDKKFAMQILIEDIIYATAIGNSKKNAQQSCAKIAYLKITKQEDNQ</sequence>
<keyword evidence="9 15" id="KW-0540">Nuclease</keyword>
<accession>T1DWG4</accession>
<evidence type="ECO:0000259" key="16">
    <source>
        <dbReference type="PROSITE" id="PS50137"/>
    </source>
</evidence>
<evidence type="ECO:0000256" key="12">
    <source>
        <dbReference type="ARBA" id="ARBA00022801"/>
    </source>
</evidence>
<evidence type="ECO:0000256" key="14">
    <source>
        <dbReference type="ARBA" id="ARBA00022884"/>
    </source>
</evidence>
<keyword evidence="10 15" id="KW-0479">Metal-binding</keyword>
<dbReference type="InterPro" id="IPR000999">
    <property type="entry name" value="RNase_III_dom"/>
</dbReference>
<dbReference type="GO" id="GO:0004525">
    <property type="term" value="F:ribonuclease III activity"/>
    <property type="evidence" value="ECO:0007669"/>
    <property type="project" value="UniProtKB-UniRule"/>
</dbReference>
<dbReference type="GO" id="GO:0010468">
    <property type="term" value="P:regulation of gene expression"/>
    <property type="evidence" value="ECO:0007669"/>
    <property type="project" value="TreeGrafter"/>
</dbReference>
<dbReference type="GO" id="GO:0005737">
    <property type="term" value="C:cytoplasm"/>
    <property type="evidence" value="ECO:0007669"/>
    <property type="project" value="UniProtKB-SubCell"/>
</dbReference>
<dbReference type="FunFam" id="3.30.160.20:FF:000003">
    <property type="entry name" value="Ribonuclease 3"/>
    <property type="match status" value="1"/>
</dbReference>
<evidence type="ECO:0000313" key="18">
    <source>
        <dbReference type="EMBL" id="GAD19608.1"/>
    </source>
</evidence>
<evidence type="ECO:0000256" key="7">
    <source>
        <dbReference type="ARBA" id="ARBA00022664"/>
    </source>
</evidence>
<keyword evidence="6 15" id="KW-0698">rRNA processing</keyword>
<dbReference type="InterPro" id="IPR036389">
    <property type="entry name" value="RNase_III_sf"/>
</dbReference>
<dbReference type="SMART" id="SM00358">
    <property type="entry name" value="DSRM"/>
    <property type="match status" value="1"/>
</dbReference>
<proteinExistence type="inferred from homology"/>
<comment type="cofactor">
    <cofactor evidence="15">
        <name>Mg(2+)</name>
        <dbReference type="ChEBI" id="CHEBI:18420"/>
    </cofactor>
</comment>
<dbReference type="GO" id="GO:0046872">
    <property type="term" value="F:metal ion binding"/>
    <property type="evidence" value="ECO:0007669"/>
    <property type="project" value="UniProtKB-KW"/>
</dbReference>
<dbReference type="RefSeq" id="WP_023949045.1">
    <property type="nucleotide sequence ID" value="NZ_BASD01000025.1"/>
</dbReference>
<keyword evidence="15" id="KW-0699">rRNA-binding</keyword>
<evidence type="ECO:0000256" key="10">
    <source>
        <dbReference type="ARBA" id="ARBA00022723"/>
    </source>
</evidence>
<comment type="subunit">
    <text evidence="4 15">Homodimer.</text>
</comment>
<feature type="active site" evidence="15">
    <location>
        <position position="120"/>
    </location>
</feature>
<keyword evidence="19" id="KW-1185">Reference proteome</keyword>
<dbReference type="OrthoDB" id="9805026at2"/>
<dbReference type="CDD" id="cd10845">
    <property type="entry name" value="DSRM_RNAse_III_family"/>
    <property type="match status" value="1"/>
</dbReference>
<feature type="domain" description="DRBM" evidence="16">
    <location>
        <begin position="158"/>
        <end position="227"/>
    </location>
</feature>
<keyword evidence="11 15" id="KW-0255">Endonuclease</keyword>
<dbReference type="InterPro" id="IPR014720">
    <property type="entry name" value="dsRBD_dom"/>
</dbReference>
<evidence type="ECO:0000256" key="1">
    <source>
        <dbReference type="ARBA" id="ARBA00000109"/>
    </source>
</evidence>
<evidence type="ECO:0000256" key="2">
    <source>
        <dbReference type="ARBA" id="ARBA00004496"/>
    </source>
</evidence>
<reference evidence="18 19" key="1">
    <citation type="journal article" date="2013" name="Genome Announc.">
        <title>Draft Genome Sequence of Helicobacter fennelliae Strain MRY12-0050, Isolated from a Bacteremia Patient.</title>
        <authorList>
            <person name="Rimbara E."/>
            <person name="Matsui M."/>
            <person name="Mori S."/>
            <person name="Suzuki S."/>
            <person name="Suzuki M."/>
            <person name="Kim H."/>
            <person name="Sekizuka T."/>
            <person name="Kuroda M."/>
            <person name="Shibayama K."/>
        </authorList>
    </citation>
    <scope>NUCLEOTIDE SEQUENCE [LARGE SCALE GENOMIC DNA]</scope>
    <source>
        <strain evidence="18 19">MRY12-0050</strain>
    </source>
</reference>
<organism evidence="18 19">
    <name type="scientific">Helicobacter fennelliae MRY12-0050</name>
    <dbReference type="NCBI Taxonomy" id="1325130"/>
    <lineage>
        <taxon>Bacteria</taxon>
        <taxon>Pseudomonadati</taxon>
        <taxon>Campylobacterota</taxon>
        <taxon>Epsilonproteobacteria</taxon>
        <taxon>Campylobacterales</taxon>
        <taxon>Helicobacteraceae</taxon>
        <taxon>Helicobacter</taxon>
    </lineage>
</organism>
<dbReference type="GO" id="GO:0006397">
    <property type="term" value="P:mRNA processing"/>
    <property type="evidence" value="ECO:0007669"/>
    <property type="project" value="UniProtKB-UniRule"/>
</dbReference>
<comment type="caution">
    <text evidence="18">The sequence shown here is derived from an EMBL/GenBank/DDBJ whole genome shotgun (WGS) entry which is preliminary data.</text>
</comment>
<feature type="binding site" evidence="15">
    <location>
        <position position="120"/>
    </location>
    <ligand>
        <name>Mg(2+)</name>
        <dbReference type="ChEBI" id="CHEBI:18420"/>
    </ligand>
</feature>
<dbReference type="Gene3D" id="3.30.160.20">
    <property type="match status" value="1"/>
</dbReference>
<evidence type="ECO:0000259" key="17">
    <source>
        <dbReference type="PROSITE" id="PS50142"/>
    </source>
</evidence>
<keyword evidence="5 15" id="KW-0963">Cytoplasm</keyword>
<evidence type="ECO:0000256" key="8">
    <source>
        <dbReference type="ARBA" id="ARBA00022694"/>
    </source>
</evidence>
<dbReference type="Pfam" id="PF00035">
    <property type="entry name" value="dsrm"/>
    <property type="match status" value="1"/>
</dbReference>
<evidence type="ECO:0000256" key="11">
    <source>
        <dbReference type="ARBA" id="ARBA00022759"/>
    </source>
</evidence>
<comment type="catalytic activity">
    <reaction evidence="1 15">
        <text>Endonucleolytic cleavage to 5'-phosphomonoester.</text>
        <dbReference type="EC" id="3.1.26.3"/>
    </reaction>
</comment>
<dbReference type="EMBL" id="BASD01000025">
    <property type="protein sequence ID" value="GAD19608.1"/>
    <property type="molecule type" value="Genomic_DNA"/>
</dbReference>
<evidence type="ECO:0000256" key="9">
    <source>
        <dbReference type="ARBA" id="ARBA00022722"/>
    </source>
</evidence>
<dbReference type="PANTHER" id="PTHR11207:SF0">
    <property type="entry name" value="RIBONUCLEASE 3"/>
    <property type="match status" value="1"/>
</dbReference>
<dbReference type="GO" id="GO:0006364">
    <property type="term" value="P:rRNA processing"/>
    <property type="evidence" value="ECO:0007669"/>
    <property type="project" value="UniProtKB-UniRule"/>
</dbReference>
<dbReference type="GO" id="GO:0042802">
    <property type="term" value="F:identical protein binding"/>
    <property type="evidence" value="ECO:0007669"/>
    <property type="project" value="UniProtKB-ARBA"/>
</dbReference>
<name>T1DWG4_9HELI</name>
<dbReference type="GO" id="GO:0003725">
    <property type="term" value="F:double-stranded RNA binding"/>
    <property type="evidence" value="ECO:0007669"/>
    <property type="project" value="TreeGrafter"/>
</dbReference>
<keyword evidence="7 15" id="KW-0507">mRNA processing</keyword>
<dbReference type="Pfam" id="PF14622">
    <property type="entry name" value="Ribonucleas_3_3"/>
    <property type="match status" value="1"/>
</dbReference>
<dbReference type="Gene3D" id="1.10.1520.10">
    <property type="entry name" value="Ribonuclease III domain"/>
    <property type="match status" value="1"/>
</dbReference>
<dbReference type="STRING" id="1325130.HFN_0848"/>
<evidence type="ECO:0000313" key="19">
    <source>
        <dbReference type="Proteomes" id="UP000018143"/>
    </source>
</evidence>
<dbReference type="EC" id="3.1.26.3" evidence="15"/>
<dbReference type="FunFam" id="1.10.1520.10:FF:000001">
    <property type="entry name" value="Ribonuclease 3"/>
    <property type="match status" value="1"/>
</dbReference>
<evidence type="ECO:0000256" key="5">
    <source>
        <dbReference type="ARBA" id="ARBA00022490"/>
    </source>
</evidence>
<dbReference type="SUPFAM" id="SSF54768">
    <property type="entry name" value="dsRNA-binding domain-like"/>
    <property type="match status" value="1"/>
</dbReference>
<dbReference type="InterPro" id="IPR011907">
    <property type="entry name" value="RNase_III"/>
</dbReference>
<feature type="domain" description="RNase III" evidence="17">
    <location>
        <begin position="4"/>
        <end position="131"/>
    </location>
</feature>
<dbReference type="PROSITE" id="PS00517">
    <property type="entry name" value="RNASE_3_1"/>
    <property type="match status" value="1"/>
</dbReference>
<dbReference type="GO" id="GO:0008033">
    <property type="term" value="P:tRNA processing"/>
    <property type="evidence" value="ECO:0007669"/>
    <property type="project" value="UniProtKB-KW"/>
</dbReference>
<feature type="binding site" evidence="15">
    <location>
        <position position="44"/>
    </location>
    <ligand>
        <name>Mg(2+)</name>
        <dbReference type="ChEBI" id="CHEBI:18420"/>
    </ligand>
</feature>
<dbReference type="GO" id="GO:0019843">
    <property type="term" value="F:rRNA binding"/>
    <property type="evidence" value="ECO:0007669"/>
    <property type="project" value="UniProtKB-KW"/>
</dbReference>
<evidence type="ECO:0000256" key="6">
    <source>
        <dbReference type="ARBA" id="ARBA00022552"/>
    </source>
</evidence>
<keyword evidence="12 15" id="KW-0378">Hydrolase</keyword>
<dbReference type="eggNOG" id="COG0571">
    <property type="taxonomic scope" value="Bacteria"/>
</dbReference>
<gene>
    <name evidence="15" type="primary">rnc</name>
    <name evidence="18" type="ORF">HFN_0848</name>
</gene>
<keyword evidence="14 15" id="KW-0694">RNA-binding</keyword>
<dbReference type="PROSITE" id="PS50142">
    <property type="entry name" value="RNASE_3_2"/>
    <property type="match status" value="1"/>
</dbReference>
<dbReference type="NCBIfam" id="TIGR02191">
    <property type="entry name" value="RNaseIII"/>
    <property type="match status" value="1"/>
</dbReference>
<feature type="binding site" evidence="15">
    <location>
        <position position="117"/>
    </location>
    <ligand>
        <name>Mg(2+)</name>
        <dbReference type="ChEBI" id="CHEBI:18420"/>
    </ligand>
</feature>
<dbReference type="Proteomes" id="UP000018143">
    <property type="component" value="Unassembled WGS sequence"/>
</dbReference>
<dbReference type="PROSITE" id="PS50137">
    <property type="entry name" value="DS_RBD"/>
    <property type="match status" value="1"/>
</dbReference>
<keyword evidence="8 15" id="KW-0819">tRNA processing</keyword>
<comment type="subcellular location">
    <subcellularLocation>
        <location evidence="2 15">Cytoplasm</location>
    </subcellularLocation>
</comment>
<dbReference type="HAMAP" id="MF_00104">
    <property type="entry name" value="RNase_III"/>
    <property type="match status" value="1"/>
</dbReference>
<dbReference type="AlphaFoldDB" id="T1DWG4"/>
<dbReference type="SUPFAM" id="SSF69065">
    <property type="entry name" value="RNase III domain-like"/>
    <property type="match status" value="1"/>
</dbReference>
<dbReference type="PANTHER" id="PTHR11207">
    <property type="entry name" value="RIBONUCLEASE III"/>
    <property type="match status" value="1"/>
</dbReference>
<evidence type="ECO:0000256" key="13">
    <source>
        <dbReference type="ARBA" id="ARBA00022842"/>
    </source>
</evidence>
<dbReference type="CDD" id="cd00593">
    <property type="entry name" value="RIBOc"/>
    <property type="match status" value="1"/>
</dbReference>
<dbReference type="SMART" id="SM00535">
    <property type="entry name" value="RIBOc"/>
    <property type="match status" value="1"/>
</dbReference>
<comment type="similarity">
    <text evidence="3">Belongs to the ribonuclease III family.</text>
</comment>
<keyword evidence="13 15" id="KW-0460">Magnesium</keyword>